<reference evidence="3 4" key="1">
    <citation type="submission" date="2024-09" db="EMBL/GenBank/DDBJ databases">
        <title>Nodulacao em especies de Leguminosae Basais da Amazonia e Caracterizacao dos Rizobios e Bacterias Associadas aos Nodulos.</title>
        <authorList>
            <person name="Jambeiro I.C.A."/>
            <person name="Lopes I.S."/>
            <person name="Aguiar E.R.G.R."/>
            <person name="Santos A.F.J."/>
            <person name="Dos Santos J.M.F."/>
            <person name="Gross E."/>
        </authorList>
    </citation>
    <scope>NUCLEOTIDE SEQUENCE [LARGE SCALE GENOMIC DNA]</scope>
    <source>
        <strain evidence="3 4">BRUESC1165</strain>
    </source>
</reference>
<dbReference type="Gene3D" id="2.150.10.10">
    <property type="entry name" value="Serralysin-like metalloprotease, C-terminal"/>
    <property type="match status" value="5"/>
</dbReference>
<dbReference type="SUPFAM" id="SSF51120">
    <property type="entry name" value="beta-Roll"/>
    <property type="match status" value="6"/>
</dbReference>
<dbReference type="InterPro" id="IPR001343">
    <property type="entry name" value="Hemolysn_Ca-bd"/>
</dbReference>
<organism evidence="3 4">
    <name type="scientific">Microvirga arabica</name>
    <dbReference type="NCBI Taxonomy" id="1128671"/>
    <lineage>
        <taxon>Bacteria</taxon>
        <taxon>Pseudomonadati</taxon>
        <taxon>Pseudomonadota</taxon>
        <taxon>Alphaproteobacteria</taxon>
        <taxon>Hyphomicrobiales</taxon>
        <taxon>Methylobacteriaceae</taxon>
        <taxon>Microvirga</taxon>
    </lineage>
</organism>
<keyword evidence="2" id="KW-0964">Secreted</keyword>
<dbReference type="Proteomes" id="UP001593940">
    <property type="component" value="Unassembled WGS sequence"/>
</dbReference>
<dbReference type="PRINTS" id="PR00313">
    <property type="entry name" value="CABNDNGRPT"/>
</dbReference>
<sequence>MTFAVWKAKYDVRLGEATNSYADRPTIAYLPNGGYVVGWREANKLKFKIYNGAGESLKNTDGTDKVYSVDAMSDAGNQNNLDIQAIGTDGSFAITWNETIGSNSALKTSIFALNDKSEYVSGGITQIGTTPGSSSTSTELASVSAKMGGGFISTYSDGQSVFLVLHNASSEVPTQHRVLGPVSGIDYPRATQIAANKYVVSFGYGDNILAKIATIGNNGVVTWTDVAPRNPQTPNEGFAKGERSQVVALKDADGNPNGRFAVVYNDGKELYADFFEGNGARIAGTGRVLLTNDVYNASNFFEVTALRGGRIAVVYSGDSVGTGNIVLKTLDISGKGADGTSGPDSLILDATDNKTFPTMTEMTDGRLALAWEDGSRGQMDTVSVIVDPRLVGVTVTGTSLDDYYVGSEYNDVLSGGSGGSDTLVGGADNDRFYGENGYDYFQGGEGNDSVTYTRATDAIKIYLHIANGSANKGKAEGDRFDSIEAIEGSVHADVIEGDGANNEFWADKGNDTLRGGIGNDALKGADDNDLLDGGQGDDTLLGGAGSDVLYGGAGADTFDGGEDGDGQDNDFLTYEFSEAGVGVTVNLEDATKNTGEAQGDTYTGIEGLTGTRWDDHLTGRSSAPVGWDVDDVIYGGNGNDTLQGGEGNDYLNGGAGDNFASYEGAAGAVRADLGNSANNTGEAQGDTYGEHAGSISIRGLIGSKFNDTLTGTSGSDTLEGGEGADILNGGDGAVIDYASYKRSTGPVTIYLPKDGNGAAAGDTFSSIEGLIGSGFGDTLTGNEIANYLKGEGGNDTLDGGAGADTLEGGAGSDTYYVAAGDRIVERAGEGIDTVVIAANFVLADKNDFANIENFILDVSTISSELSGNDDANQLSGNEVENKLYGLGGNDVLSGLGGNDALYGGMGDDMLDGGTGIDHMEGGFGNDTYYANDLGDYVVEAAGQGIDTVYASVNFNMGAGTEVEYLYATGGANVQLTGSNFANTIVGNAGANKIYGGAGNDLLYGQTGKDVFVFDTRPNKSSNVDKIYDFRYQDDSFQLDNKYFTKLGSGTASKPKKFKSDMFVEGKKAQDREDRIVYDKKTGALYYDQDGTGSKAQVKIATITNKTKLYYHDFYVI</sequence>
<name>A0ABV6Y8K6_9HYPH</name>
<comment type="subcellular location">
    <subcellularLocation>
        <location evidence="1">Secreted</location>
    </subcellularLocation>
</comment>
<gene>
    <name evidence="3" type="ORF">ACETIH_12905</name>
</gene>
<dbReference type="PANTHER" id="PTHR38340:SF1">
    <property type="entry name" value="S-LAYER PROTEIN"/>
    <property type="match status" value="1"/>
</dbReference>
<dbReference type="PANTHER" id="PTHR38340">
    <property type="entry name" value="S-LAYER PROTEIN"/>
    <property type="match status" value="1"/>
</dbReference>
<evidence type="ECO:0000313" key="4">
    <source>
        <dbReference type="Proteomes" id="UP001593940"/>
    </source>
</evidence>
<accession>A0ABV6Y8K6</accession>
<dbReference type="Pfam" id="PF00353">
    <property type="entry name" value="HemolysinCabind"/>
    <property type="match status" value="9"/>
</dbReference>
<dbReference type="InterPro" id="IPR018511">
    <property type="entry name" value="Hemolysin-typ_Ca-bd_CS"/>
</dbReference>
<proteinExistence type="predicted"/>
<evidence type="ECO:0000256" key="2">
    <source>
        <dbReference type="ARBA" id="ARBA00022525"/>
    </source>
</evidence>
<dbReference type="InterPro" id="IPR050557">
    <property type="entry name" value="RTX_toxin/Mannuronan_C5-epim"/>
</dbReference>
<evidence type="ECO:0000313" key="3">
    <source>
        <dbReference type="EMBL" id="MFC1457602.1"/>
    </source>
</evidence>
<dbReference type="InterPro" id="IPR011049">
    <property type="entry name" value="Serralysin-like_metalloprot_C"/>
</dbReference>
<keyword evidence="4" id="KW-1185">Reference proteome</keyword>
<dbReference type="EMBL" id="JBHOMY010000031">
    <property type="protein sequence ID" value="MFC1457602.1"/>
    <property type="molecule type" value="Genomic_DNA"/>
</dbReference>
<dbReference type="PROSITE" id="PS00330">
    <property type="entry name" value="HEMOLYSIN_CALCIUM"/>
    <property type="match status" value="7"/>
</dbReference>
<evidence type="ECO:0000256" key="1">
    <source>
        <dbReference type="ARBA" id="ARBA00004613"/>
    </source>
</evidence>
<comment type="caution">
    <text evidence="3">The sequence shown here is derived from an EMBL/GenBank/DDBJ whole genome shotgun (WGS) entry which is preliminary data.</text>
</comment>
<dbReference type="RefSeq" id="WP_377029902.1">
    <property type="nucleotide sequence ID" value="NZ_JBHOMY010000031.1"/>
</dbReference>
<protein>
    <submittedName>
        <fullName evidence="3">Calcium-binding protein</fullName>
    </submittedName>
</protein>